<keyword evidence="3" id="KW-1185">Reference proteome</keyword>
<accession>A0A9Q3L3P5</accession>
<gene>
    <name evidence="2" type="ORF">O181_133143</name>
</gene>
<proteinExistence type="predicted"/>
<organism evidence="2 3">
    <name type="scientific">Austropuccinia psidii MF-1</name>
    <dbReference type="NCBI Taxonomy" id="1389203"/>
    <lineage>
        <taxon>Eukaryota</taxon>
        <taxon>Fungi</taxon>
        <taxon>Dikarya</taxon>
        <taxon>Basidiomycota</taxon>
        <taxon>Pucciniomycotina</taxon>
        <taxon>Pucciniomycetes</taxon>
        <taxon>Pucciniales</taxon>
        <taxon>Sphaerophragmiaceae</taxon>
        <taxon>Austropuccinia</taxon>
    </lineage>
</organism>
<name>A0A9Q3L3P5_9BASI</name>
<feature type="compositionally biased region" description="Polar residues" evidence="1">
    <location>
        <begin position="34"/>
        <end position="48"/>
    </location>
</feature>
<feature type="region of interest" description="Disordered" evidence="1">
    <location>
        <begin position="1"/>
        <end position="70"/>
    </location>
</feature>
<reference evidence="2" key="1">
    <citation type="submission" date="2021-03" db="EMBL/GenBank/DDBJ databases">
        <title>Draft genome sequence of rust myrtle Austropuccinia psidii MF-1, a brazilian biotype.</title>
        <authorList>
            <person name="Quecine M.C."/>
            <person name="Pachon D.M.R."/>
            <person name="Bonatelli M.L."/>
            <person name="Correr F.H."/>
            <person name="Franceschini L.M."/>
            <person name="Leite T.F."/>
            <person name="Margarido G.R.A."/>
            <person name="Almeida C.A."/>
            <person name="Ferrarezi J.A."/>
            <person name="Labate C.A."/>
        </authorList>
    </citation>
    <scope>NUCLEOTIDE SEQUENCE</scope>
    <source>
        <strain evidence="2">MF-1</strain>
    </source>
</reference>
<dbReference type="EMBL" id="AVOT02154423">
    <property type="protein sequence ID" value="MBW0593428.1"/>
    <property type="molecule type" value="Genomic_DNA"/>
</dbReference>
<evidence type="ECO:0000313" key="3">
    <source>
        <dbReference type="Proteomes" id="UP000765509"/>
    </source>
</evidence>
<evidence type="ECO:0000313" key="2">
    <source>
        <dbReference type="EMBL" id="MBW0593428.1"/>
    </source>
</evidence>
<sequence length="95" mass="10664">MPSIDGEKNMMLLRLEWRKNNPPQPKQVPETAPVASSSNSNMKKQPQAPNKGKGKSPATKPSSQGYRIPKIQQDAMENVFQMARTMIELKKKDEA</sequence>
<dbReference type="AlphaFoldDB" id="A0A9Q3L3P5"/>
<comment type="caution">
    <text evidence="2">The sequence shown here is derived from an EMBL/GenBank/DDBJ whole genome shotgun (WGS) entry which is preliminary data.</text>
</comment>
<protein>
    <submittedName>
        <fullName evidence="2">Uncharacterized protein</fullName>
    </submittedName>
</protein>
<dbReference type="Proteomes" id="UP000765509">
    <property type="component" value="Unassembled WGS sequence"/>
</dbReference>
<evidence type="ECO:0000256" key="1">
    <source>
        <dbReference type="SAM" id="MobiDB-lite"/>
    </source>
</evidence>